<dbReference type="EMBL" id="BAABHA010000002">
    <property type="protein sequence ID" value="GAA4376945.1"/>
    <property type="molecule type" value="Genomic_DNA"/>
</dbReference>
<reference evidence="2" key="1">
    <citation type="journal article" date="2019" name="Int. J. Syst. Evol. Microbiol.">
        <title>The Global Catalogue of Microorganisms (GCM) 10K type strain sequencing project: providing services to taxonomists for standard genome sequencing and annotation.</title>
        <authorList>
            <consortium name="The Broad Institute Genomics Platform"/>
            <consortium name="The Broad Institute Genome Sequencing Center for Infectious Disease"/>
            <person name="Wu L."/>
            <person name="Ma J."/>
        </authorList>
    </citation>
    <scope>NUCLEOTIDE SEQUENCE [LARGE SCALE GENOMIC DNA]</scope>
    <source>
        <strain evidence="2">JCM 17924</strain>
    </source>
</reference>
<organism evidence="1 2">
    <name type="scientific">Hymenobacter koreensis</name>
    <dbReference type="NCBI Taxonomy" id="1084523"/>
    <lineage>
        <taxon>Bacteria</taxon>
        <taxon>Pseudomonadati</taxon>
        <taxon>Bacteroidota</taxon>
        <taxon>Cytophagia</taxon>
        <taxon>Cytophagales</taxon>
        <taxon>Hymenobacteraceae</taxon>
        <taxon>Hymenobacter</taxon>
    </lineage>
</organism>
<evidence type="ECO:0000313" key="1">
    <source>
        <dbReference type="EMBL" id="GAA4376945.1"/>
    </source>
</evidence>
<dbReference type="Proteomes" id="UP001500454">
    <property type="component" value="Unassembled WGS sequence"/>
</dbReference>
<accession>A0ABP8IX94</accession>
<dbReference type="RefSeq" id="WP_345222163.1">
    <property type="nucleotide sequence ID" value="NZ_BAABHA010000002.1"/>
</dbReference>
<sequence>MAANYATGITEPYKQFHWPKQESEAFRKVINAASCFKKVVLVLEKKPWRPAAA</sequence>
<name>A0ABP8IX94_9BACT</name>
<proteinExistence type="predicted"/>
<gene>
    <name evidence="1" type="ORF">GCM10023186_11300</name>
</gene>
<evidence type="ECO:0000313" key="2">
    <source>
        <dbReference type="Proteomes" id="UP001500454"/>
    </source>
</evidence>
<protein>
    <submittedName>
        <fullName evidence="1">Uncharacterized protein</fullName>
    </submittedName>
</protein>
<comment type="caution">
    <text evidence="1">The sequence shown here is derived from an EMBL/GenBank/DDBJ whole genome shotgun (WGS) entry which is preliminary data.</text>
</comment>
<keyword evidence="2" id="KW-1185">Reference proteome</keyword>